<feature type="chain" id="PRO_5040723086" evidence="2">
    <location>
        <begin position="25"/>
        <end position="156"/>
    </location>
</feature>
<feature type="signal peptide" evidence="2">
    <location>
        <begin position="1"/>
        <end position="24"/>
    </location>
</feature>
<evidence type="ECO:0000256" key="2">
    <source>
        <dbReference type="SAM" id="SignalP"/>
    </source>
</evidence>
<dbReference type="Proteomes" id="UP001150904">
    <property type="component" value="Unassembled WGS sequence"/>
</dbReference>
<dbReference type="GO" id="GO:0004106">
    <property type="term" value="F:chorismate mutase activity"/>
    <property type="evidence" value="ECO:0007669"/>
    <property type="project" value="InterPro"/>
</dbReference>
<dbReference type="AlphaFoldDB" id="A0A9W9M6V0"/>
<dbReference type="PANTHER" id="PTHR38041">
    <property type="entry name" value="CHORISMATE MUTASE"/>
    <property type="match status" value="1"/>
</dbReference>
<dbReference type="InterPro" id="IPR051331">
    <property type="entry name" value="Chorismate_mutase-related"/>
</dbReference>
<gene>
    <name evidence="4" type="ORF">N7498_010906</name>
</gene>
<keyword evidence="5" id="KW-1185">Reference proteome</keyword>
<dbReference type="InterPro" id="IPR002701">
    <property type="entry name" value="CM_II_prokaryot"/>
</dbReference>
<evidence type="ECO:0000313" key="4">
    <source>
        <dbReference type="EMBL" id="KAJ5191921.1"/>
    </source>
</evidence>
<dbReference type="InterPro" id="IPR036263">
    <property type="entry name" value="Chorismate_II_sf"/>
</dbReference>
<dbReference type="Pfam" id="PF01817">
    <property type="entry name" value="CM_2"/>
    <property type="match status" value="1"/>
</dbReference>
<name>A0A9W9M6V0_9EURO</name>
<feature type="domain" description="Chorismate mutase" evidence="3">
    <location>
        <begin position="61"/>
        <end position="151"/>
    </location>
</feature>
<accession>A0A9W9M6V0</accession>
<dbReference type="PANTHER" id="PTHR38041:SF1">
    <property type="entry name" value="CHORISMATE MUTASE"/>
    <property type="match status" value="1"/>
</dbReference>
<reference evidence="4" key="2">
    <citation type="journal article" date="2023" name="IMA Fungus">
        <title>Comparative genomic study of the Penicillium genus elucidates a diverse pangenome and 15 lateral gene transfer events.</title>
        <authorList>
            <person name="Petersen C."/>
            <person name="Sorensen T."/>
            <person name="Nielsen M.R."/>
            <person name="Sondergaard T.E."/>
            <person name="Sorensen J.L."/>
            <person name="Fitzpatrick D.A."/>
            <person name="Frisvad J.C."/>
            <person name="Nielsen K.L."/>
        </authorList>
    </citation>
    <scope>NUCLEOTIDE SEQUENCE</scope>
    <source>
        <strain evidence="4">IBT 15544</strain>
    </source>
</reference>
<dbReference type="RefSeq" id="XP_058304861.1">
    <property type="nucleotide sequence ID" value="XM_058457962.1"/>
</dbReference>
<dbReference type="GO" id="GO:0046417">
    <property type="term" value="P:chorismate metabolic process"/>
    <property type="evidence" value="ECO:0007669"/>
    <property type="project" value="InterPro"/>
</dbReference>
<comment type="caution">
    <text evidence="4">The sequence shown here is derived from an EMBL/GenBank/DDBJ whole genome shotgun (WGS) entry which is preliminary data.</text>
</comment>
<dbReference type="InterPro" id="IPR036979">
    <property type="entry name" value="CM_dom_sf"/>
</dbReference>
<dbReference type="SUPFAM" id="SSF48600">
    <property type="entry name" value="Chorismate mutase II"/>
    <property type="match status" value="1"/>
</dbReference>
<dbReference type="GO" id="GO:0009697">
    <property type="term" value="P:salicylic acid biosynthetic process"/>
    <property type="evidence" value="ECO:0007669"/>
    <property type="project" value="TreeGrafter"/>
</dbReference>
<reference evidence="4" key="1">
    <citation type="submission" date="2022-12" db="EMBL/GenBank/DDBJ databases">
        <authorList>
            <person name="Petersen C."/>
        </authorList>
    </citation>
    <scope>NUCLEOTIDE SEQUENCE</scope>
    <source>
        <strain evidence="4">IBT 15544</strain>
    </source>
</reference>
<dbReference type="SMART" id="SM00830">
    <property type="entry name" value="CM_2"/>
    <property type="match status" value="1"/>
</dbReference>
<keyword evidence="2" id="KW-0732">Signal</keyword>
<dbReference type="OrthoDB" id="2843337at2759"/>
<evidence type="ECO:0000313" key="5">
    <source>
        <dbReference type="Proteomes" id="UP001150904"/>
    </source>
</evidence>
<evidence type="ECO:0000256" key="1">
    <source>
        <dbReference type="ARBA" id="ARBA00023235"/>
    </source>
</evidence>
<sequence>MLLQGLLPLLTSLLTSAPTASSIADSCYGSALPTISPSTDHRSVPWGSPSVHFSSLNGTLTTCCNSLDDVRTALDDIDDRLLNLLNQRAAYVREATRFKSTRASVNVPSRNEEVVRQAEQQAVHIGMPVTIARATFEAILISSVPFEQCIFDVNPQ</sequence>
<keyword evidence="1" id="KW-0413">Isomerase</keyword>
<protein>
    <submittedName>
        <fullName evidence="4">Chorismate mutase</fullName>
    </submittedName>
</protein>
<dbReference type="GeneID" id="83185263"/>
<proteinExistence type="predicted"/>
<organism evidence="4 5">
    <name type="scientific">Penicillium cinerascens</name>
    <dbReference type="NCBI Taxonomy" id="70096"/>
    <lineage>
        <taxon>Eukaryota</taxon>
        <taxon>Fungi</taxon>
        <taxon>Dikarya</taxon>
        <taxon>Ascomycota</taxon>
        <taxon>Pezizomycotina</taxon>
        <taxon>Eurotiomycetes</taxon>
        <taxon>Eurotiomycetidae</taxon>
        <taxon>Eurotiales</taxon>
        <taxon>Aspergillaceae</taxon>
        <taxon>Penicillium</taxon>
    </lineage>
</organism>
<dbReference type="PROSITE" id="PS51168">
    <property type="entry name" value="CHORISMATE_MUT_2"/>
    <property type="match status" value="1"/>
</dbReference>
<dbReference type="EMBL" id="JAPQKR010000016">
    <property type="protein sequence ID" value="KAJ5191921.1"/>
    <property type="molecule type" value="Genomic_DNA"/>
</dbReference>
<dbReference type="Gene3D" id="1.20.59.10">
    <property type="entry name" value="Chorismate mutase"/>
    <property type="match status" value="1"/>
</dbReference>
<evidence type="ECO:0000259" key="3">
    <source>
        <dbReference type="PROSITE" id="PS51168"/>
    </source>
</evidence>